<evidence type="ECO:0000256" key="8">
    <source>
        <dbReference type="ARBA" id="ARBA00022555"/>
    </source>
</evidence>
<keyword evidence="16" id="KW-0030">Aminoacyl-tRNA synthetase</keyword>
<evidence type="ECO:0000256" key="11">
    <source>
        <dbReference type="ARBA" id="ARBA00022741"/>
    </source>
</evidence>
<dbReference type="PANTHER" id="PTHR10947:SF0">
    <property type="entry name" value="PHENYLALANINE--TRNA LIGASE BETA SUBUNIT"/>
    <property type="match status" value="1"/>
</dbReference>
<dbReference type="Pfam" id="PF01588">
    <property type="entry name" value="tRNA_bind"/>
    <property type="match status" value="1"/>
</dbReference>
<feature type="domain" description="B5" evidence="20">
    <location>
        <begin position="404"/>
        <end position="481"/>
    </location>
</feature>
<accession>X1M2S6</accession>
<evidence type="ECO:0000256" key="6">
    <source>
        <dbReference type="ARBA" id="ARBA00017032"/>
    </source>
</evidence>
<dbReference type="SUPFAM" id="SSF46955">
    <property type="entry name" value="Putative DNA-binding domain"/>
    <property type="match status" value="1"/>
</dbReference>
<dbReference type="InterPro" id="IPR002547">
    <property type="entry name" value="tRNA-bd_dom"/>
</dbReference>
<feature type="non-terminal residue" evidence="21">
    <location>
        <position position="589"/>
    </location>
</feature>
<feature type="domain" description="TRNA-binding" evidence="19">
    <location>
        <begin position="39"/>
        <end position="152"/>
    </location>
</feature>
<keyword evidence="9" id="KW-0436">Ligase</keyword>
<evidence type="ECO:0000256" key="15">
    <source>
        <dbReference type="ARBA" id="ARBA00022917"/>
    </source>
</evidence>
<gene>
    <name evidence="21" type="ORF">S06H3_02221</name>
</gene>
<dbReference type="InterPro" id="IPR033714">
    <property type="entry name" value="tRNA_bind_bactPheRS"/>
</dbReference>
<dbReference type="InterPro" id="IPR009061">
    <property type="entry name" value="DNA-bd_dom_put_sf"/>
</dbReference>
<dbReference type="PROSITE" id="PS51483">
    <property type="entry name" value="B5"/>
    <property type="match status" value="1"/>
</dbReference>
<dbReference type="AlphaFoldDB" id="X1M2S6"/>
<evidence type="ECO:0000256" key="3">
    <source>
        <dbReference type="ARBA" id="ARBA00008653"/>
    </source>
</evidence>
<comment type="similarity">
    <text evidence="3">Belongs to the phenylalanyl-tRNA synthetase beta subunit family. Type 1 subfamily.</text>
</comment>
<dbReference type="Pfam" id="PF17759">
    <property type="entry name" value="tRNA_synthFbeta"/>
    <property type="match status" value="1"/>
</dbReference>
<evidence type="ECO:0000256" key="2">
    <source>
        <dbReference type="ARBA" id="ARBA00004496"/>
    </source>
</evidence>
<dbReference type="GO" id="GO:0004826">
    <property type="term" value="F:phenylalanine-tRNA ligase activity"/>
    <property type="evidence" value="ECO:0007669"/>
    <property type="project" value="UniProtKB-EC"/>
</dbReference>
<evidence type="ECO:0000256" key="9">
    <source>
        <dbReference type="ARBA" id="ARBA00022598"/>
    </source>
</evidence>
<dbReference type="Gene3D" id="3.50.40.10">
    <property type="entry name" value="Phenylalanyl-trna Synthetase, Chain B, domain 3"/>
    <property type="match status" value="1"/>
</dbReference>
<evidence type="ECO:0000256" key="4">
    <source>
        <dbReference type="ARBA" id="ARBA00011209"/>
    </source>
</evidence>
<dbReference type="SMART" id="SM00873">
    <property type="entry name" value="B3_4"/>
    <property type="match status" value="1"/>
</dbReference>
<keyword evidence="10" id="KW-0479">Metal-binding</keyword>
<dbReference type="FunFam" id="2.40.50.140:FF:000045">
    <property type="entry name" value="Phenylalanine--tRNA ligase beta subunit"/>
    <property type="match status" value="1"/>
</dbReference>
<comment type="caution">
    <text evidence="21">The sequence shown here is derived from an EMBL/GenBank/DDBJ whole genome shotgun (WGS) entry which is preliminary data.</text>
</comment>
<dbReference type="HAMAP" id="MF_00283">
    <property type="entry name" value="Phe_tRNA_synth_beta1"/>
    <property type="match status" value="1"/>
</dbReference>
<keyword evidence="14" id="KW-0694">RNA-binding</keyword>
<dbReference type="SUPFAM" id="SSF56037">
    <property type="entry name" value="PheT/TilS domain"/>
    <property type="match status" value="1"/>
</dbReference>
<keyword evidence="15" id="KW-0648">Protein biosynthesis</keyword>
<keyword evidence="11" id="KW-0547">Nucleotide-binding</keyword>
<dbReference type="GO" id="GO:0000049">
    <property type="term" value="F:tRNA binding"/>
    <property type="evidence" value="ECO:0007669"/>
    <property type="project" value="UniProtKB-KW"/>
</dbReference>
<dbReference type="Gene3D" id="3.30.930.10">
    <property type="entry name" value="Bira Bifunctional Protein, Domain 2"/>
    <property type="match status" value="1"/>
</dbReference>
<comment type="subcellular location">
    <subcellularLocation>
        <location evidence="2">Cytoplasm</location>
    </subcellularLocation>
</comment>
<dbReference type="GO" id="GO:0005524">
    <property type="term" value="F:ATP binding"/>
    <property type="evidence" value="ECO:0007669"/>
    <property type="project" value="UniProtKB-KW"/>
</dbReference>
<dbReference type="CDD" id="cd02796">
    <property type="entry name" value="tRNA_bind_bactPheRS"/>
    <property type="match status" value="1"/>
</dbReference>
<name>X1M2S6_9ZZZZ</name>
<dbReference type="Gene3D" id="2.40.50.140">
    <property type="entry name" value="Nucleic acid-binding proteins"/>
    <property type="match status" value="1"/>
</dbReference>
<evidence type="ECO:0000256" key="1">
    <source>
        <dbReference type="ARBA" id="ARBA00001946"/>
    </source>
</evidence>
<dbReference type="SMART" id="SM00874">
    <property type="entry name" value="B5"/>
    <property type="match status" value="1"/>
</dbReference>
<evidence type="ECO:0000256" key="18">
    <source>
        <dbReference type="ARBA" id="ARBA00049255"/>
    </source>
</evidence>
<comment type="cofactor">
    <cofactor evidence="1">
        <name>Mg(2+)</name>
        <dbReference type="ChEBI" id="CHEBI:18420"/>
    </cofactor>
</comment>
<evidence type="ECO:0000259" key="20">
    <source>
        <dbReference type="PROSITE" id="PS51483"/>
    </source>
</evidence>
<dbReference type="InterPro" id="IPR045864">
    <property type="entry name" value="aa-tRNA-synth_II/BPL/LPL"/>
</dbReference>
<keyword evidence="7" id="KW-0963">Cytoplasm</keyword>
<dbReference type="InterPro" id="IPR005147">
    <property type="entry name" value="tRNA_synthase_B5-dom"/>
</dbReference>
<proteinExistence type="inferred from homology"/>
<evidence type="ECO:0000256" key="14">
    <source>
        <dbReference type="ARBA" id="ARBA00022884"/>
    </source>
</evidence>
<dbReference type="InterPro" id="IPR020825">
    <property type="entry name" value="Phe-tRNA_synthase-like_B3/B4"/>
</dbReference>
<evidence type="ECO:0000256" key="12">
    <source>
        <dbReference type="ARBA" id="ARBA00022840"/>
    </source>
</evidence>
<keyword evidence="12" id="KW-0067">ATP-binding</keyword>
<dbReference type="Pfam" id="PF03484">
    <property type="entry name" value="B5"/>
    <property type="match status" value="1"/>
</dbReference>
<evidence type="ECO:0000256" key="13">
    <source>
        <dbReference type="ARBA" id="ARBA00022842"/>
    </source>
</evidence>
<dbReference type="Pfam" id="PF03483">
    <property type="entry name" value="B3_4"/>
    <property type="match status" value="1"/>
</dbReference>
<dbReference type="NCBIfam" id="TIGR00472">
    <property type="entry name" value="pheT_bact"/>
    <property type="match status" value="1"/>
</dbReference>
<evidence type="ECO:0000256" key="17">
    <source>
        <dbReference type="ARBA" id="ARBA00033189"/>
    </source>
</evidence>
<comment type="catalytic activity">
    <reaction evidence="18">
        <text>tRNA(Phe) + L-phenylalanine + ATP = L-phenylalanyl-tRNA(Phe) + AMP + diphosphate + H(+)</text>
        <dbReference type="Rhea" id="RHEA:19413"/>
        <dbReference type="Rhea" id="RHEA-COMP:9668"/>
        <dbReference type="Rhea" id="RHEA-COMP:9699"/>
        <dbReference type="ChEBI" id="CHEBI:15378"/>
        <dbReference type="ChEBI" id="CHEBI:30616"/>
        <dbReference type="ChEBI" id="CHEBI:33019"/>
        <dbReference type="ChEBI" id="CHEBI:58095"/>
        <dbReference type="ChEBI" id="CHEBI:78442"/>
        <dbReference type="ChEBI" id="CHEBI:78531"/>
        <dbReference type="ChEBI" id="CHEBI:456215"/>
        <dbReference type="EC" id="6.1.1.20"/>
    </reaction>
</comment>
<evidence type="ECO:0000256" key="16">
    <source>
        <dbReference type="ARBA" id="ARBA00023146"/>
    </source>
</evidence>
<dbReference type="InterPro" id="IPR041616">
    <property type="entry name" value="PheRS_beta_core"/>
</dbReference>
<dbReference type="SUPFAM" id="SSF55681">
    <property type="entry name" value="Class II aaRS and biotin synthetases"/>
    <property type="match status" value="1"/>
</dbReference>
<evidence type="ECO:0000256" key="7">
    <source>
        <dbReference type="ARBA" id="ARBA00022490"/>
    </source>
</evidence>
<protein>
    <recommendedName>
        <fullName evidence="6">Phenylalanine--tRNA ligase beta subunit</fullName>
        <ecNumber evidence="5">6.1.1.20</ecNumber>
    </recommendedName>
    <alternativeName>
        <fullName evidence="17">Phenylalanyl-tRNA synthetase beta subunit</fullName>
    </alternativeName>
</protein>
<dbReference type="InterPro" id="IPR045060">
    <property type="entry name" value="Phe-tRNA-ligase_IIc_bsu"/>
</dbReference>
<evidence type="ECO:0000313" key="21">
    <source>
        <dbReference type="EMBL" id="GAI00699.1"/>
    </source>
</evidence>
<sequence>MKIPLKWLQEYVDIALSSSDLANKLTMAGTEVKGMQVIGGDWENIVVGQIIAIKPHPNADRLSLPTIDLDTEQHTVVCGAPNLRLGDKVAFACVGAQLIDGHTGQVFRLKSAKIRGVMSSGMVCSEKELGISDRHEEIMVLPAEAPVGTPLADYLGDVIFDLDITPNRPDCLCVIGIAREIAALTGQSLSLPGVSYEETTSPIDQQISVKIAAPDLCPRYCASLITGVKVGESPRWLQQRLLACGLRPISNIVDITNYVMLEYGQPLHAFDYDKIRGKGIIVRRAAEGEAVVTLDGVERVLSADMLVIADKAGVVAIAGVMGGTNSEVTQGTTSILLEAASFNPASIHYTGRRLQLPSEACMRFERGIRPELTLPALKRATQLIVQLAGGEAAKGVVDVYPGKRDQEPIMLSTGKVKTFLGVEVSLDQIVGALTSLGFDCKKGDSASEVWVTAPYWRSDIHLAVDLVEEVARIIGYDKIPATMLSQPLPRQNPEPVLSLKQKAGRILTGYGFQEVITYSLTSLERLNKLLPESHPLEPMLLHMANPMTTEQEYLRPNLRANLLAAFSANRRHEDSSIRLFELGKVYLPR</sequence>
<reference evidence="21" key="1">
    <citation type="journal article" date="2014" name="Front. Microbiol.">
        <title>High frequency of phylogenetically diverse reductive dehalogenase-homologous genes in deep subseafloor sedimentary metagenomes.</title>
        <authorList>
            <person name="Kawai M."/>
            <person name="Futagami T."/>
            <person name="Toyoda A."/>
            <person name="Takaki Y."/>
            <person name="Nishi S."/>
            <person name="Hori S."/>
            <person name="Arai W."/>
            <person name="Tsubouchi T."/>
            <person name="Morono Y."/>
            <person name="Uchiyama I."/>
            <person name="Ito T."/>
            <person name="Fujiyama A."/>
            <person name="Inagaki F."/>
            <person name="Takami H."/>
        </authorList>
    </citation>
    <scope>NUCLEOTIDE SEQUENCE</scope>
    <source>
        <strain evidence="21">Expedition CK06-06</strain>
    </source>
</reference>
<dbReference type="GO" id="GO:0009328">
    <property type="term" value="C:phenylalanine-tRNA ligase complex"/>
    <property type="evidence" value="ECO:0007669"/>
    <property type="project" value="TreeGrafter"/>
</dbReference>
<dbReference type="PANTHER" id="PTHR10947">
    <property type="entry name" value="PHENYLALANYL-TRNA SYNTHETASE BETA CHAIN AND LEUCINE-RICH REPEAT-CONTAINING PROTEIN 47"/>
    <property type="match status" value="1"/>
</dbReference>
<evidence type="ECO:0000256" key="5">
    <source>
        <dbReference type="ARBA" id="ARBA00012814"/>
    </source>
</evidence>
<dbReference type="SUPFAM" id="SSF50249">
    <property type="entry name" value="Nucleic acid-binding proteins"/>
    <property type="match status" value="1"/>
</dbReference>
<evidence type="ECO:0000259" key="19">
    <source>
        <dbReference type="PROSITE" id="PS50886"/>
    </source>
</evidence>
<dbReference type="EC" id="6.1.1.20" evidence="5"/>
<dbReference type="FunFam" id="3.50.40.10:FF:000001">
    <property type="entry name" value="Phenylalanine--tRNA ligase beta subunit"/>
    <property type="match status" value="1"/>
</dbReference>
<dbReference type="InterPro" id="IPR004532">
    <property type="entry name" value="Phe-tRNA-ligase_IIc_bsu_bact"/>
</dbReference>
<dbReference type="EMBL" id="BARV01000628">
    <property type="protein sequence ID" value="GAI00699.1"/>
    <property type="molecule type" value="Genomic_DNA"/>
</dbReference>
<dbReference type="PROSITE" id="PS50886">
    <property type="entry name" value="TRBD"/>
    <property type="match status" value="1"/>
</dbReference>
<dbReference type="GO" id="GO:0000287">
    <property type="term" value="F:magnesium ion binding"/>
    <property type="evidence" value="ECO:0007669"/>
    <property type="project" value="InterPro"/>
</dbReference>
<evidence type="ECO:0000256" key="10">
    <source>
        <dbReference type="ARBA" id="ARBA00022723"/>
    </source>
</evidence>
<dbReference type="InterPro" id="IPR012340">
    <property type="entry name" value="NA-bd_OB-fold"/>
</dbReference>
<dbReference type="GO" id="GO:0006432">
    <property type="term" value="P:phenylalanyl-tRNA aminoacylation"/>
    <property type="evidence" value="ECO:0007669"/>
    <property type="project" value="InterPro"/>
</dbReference>
<keyword evidence="8" id="KW-0820">tRNA-binding</keyword>
<keyword evidence="13" id="KW-0460">Magnesium</keyword>
<dbReference type="Gene3D" id="3.30.56.10">
    <property type="match status" value="2"/>
</dbReference>
<dbReference type="InterPro" id="IPR005146">
    <property type="entry name" value="B3/B4_tRNA-bd"/>
</dbReference>
<organism evidence="21">
    <name type="scientific">marine sediment metagenome</name>
    <dbReference type="NCBI Taxonomy" id="412755"/>
    <lineage>
        <taxon>unclassified sequences</taxon>
        <taxon>metagenomes</taxon>
        <taxon>ecological metagenomes</taxon>
    </lineage>
</organism>
<comment type="subunit">
    <text evidence="4">Tetramer of two alpha and two beta subunits.</text>
</comment>